<dbReference type="OrthoDB" id="9788235at2"/>
<dbReference type="GO" id="GO:0016614">
    <property type="term" value="F:oxidoreductase activity, acting on CH-OH group of donors"/>
    <property type="evidence" value="ECO:0007669"/>
    <property type="project" value="UniProtKB-ARBA"/>
</dbReference>
<name>A0A1H6RRE8_9BACT</name>
<sequence>MESTNKIALVTGGSRGLGRNMALSLAQKGNDVIVVYRSNESEAKEVVSEIEKLGQKAAAIQLDVADTKSFDEFFKIIATLLKEKWNRGNFDFLVNNAGIDRYSAFKDTSEEDFDELFNIHFKGVYFLTQKALPFLADGGRIINLSTGLARFSTPGYAAYASMKGAIEIFTRYLAKELGGRGITANVVAPGIIHTDFTKRAFASHEGMEDHINSITALGRVGLPEDIGGIVAFLCSKEASWITAQRIEASGGMNL</sequence>
<dbReference type="Pfam" id="PF13561">
    <property type="entry name" value="adh_short_C2"/>
    <property type="match status" value="1"/>
</dbReference>
<accession>A0A1H6RRE8</accession>
<organism evidence="4 5">
    <name type="scientific">Dyadobacter koreensis</name>
    <dbReference type="NCBI Taxonomy" id="408657"/>
    <lineage>
        <taxon>Bacteria</taxon>
        <taxon>Pseudomonadati</taxon>
        <taxon>Bacteroidota</taxon>
        <taxon>Cytophagia</taxon>
        <taxon>Cytophagales</taxon>
        <taxon>Spirosomataceae</taxon>
        <taxon>Dyadobacter</taxon>
    </lineage>
</organism>
<reference evidence="4 5" key="1">
    <citation type="submission" date="2016-10" db="EMBL/GenBank/DDBJ databases">
        <authorList>
            <person name="de Groot N.N."/>
        </authorList>
    </citation>
    <scope>NUCLEOTIDE SEQUENCE [LARGE SCALE GENOMIC DNA]</scope>
    <source>
        <strain evidence="4 5">DSM 19938</strain>
    </source>
</reference>
<dbReference type="PRINTS" id="PR00081">
    <property type="entry name" value="GDHRDH"/>
</dbReference>
<dbReference type="InterPro" id="IPR002347">
    <property type="entry name" value="SDR_fam"/>
</dbReference>
<dbReference type="STRING" id="408657.SAMN04487995_1359"/>
<dbReference type="PRINTS" id="PR00080">
    <property type="entry name" value="SDRFAMILY"/>
</dbReference>
<evidence type="ECO:0000256" key="3">
    <source>
        <dbReference type="ARBA" id="ARBA00023002"/>
    </source>
</evidence>
<evidence type="ECO:0000256" key="1">
    <source>
        <dbReference type="ARBA" id="ARBA00006484"/>
    </source>
</evidence>
<keyword evidence="5" id="KW-1185">Reference proteome</keyword>
<dbReference type="AlphaFoldDB" id="A0A1H6RRE8"/>
<keyword evidence="3" id="KW-0560">Oxidoreductase</keyword>
<dbReference type="RefSeq" id="WP_090333716.1">
    <property type="nucleotide sequence ID" value="NZ_FNXY01000002.1"/>
</dbReference>
<dbReference type="PANTHER" id="PTHR48107">
    <property type="entry name" value="NADPH-DEPENDENT ALDEHYDE REDUCTASE-LIKE PROTEIN, CHLOROPLASTIC-RELATED"/>
    <property type="match status" value="1"/>
</dbReference>
<dbReference type="SUPFAM" id="SSF51735">
    <property type="entry name" value="NAD(P)-binding Rossmann-fold domains"/>
    <property type="match status" value="1"/>
</dbReference>
<comment type="similarity">
    <text evidence="1">Belongs to the short-chain dehydrogenases/reductases (SDR) family.</text>
</comment>
<evidence type="ECO:0000313" key="4">
    <source>
        <dbReference type="EMBL" id="SEI56024.1"/>
    </source>
</evidence>
<dbReference type="PANTHER" id="PTHR48107:SF7">
    <property type="entry name" value="RE15974P"/>
    <property type="match status" value="1"/>
</dbReference>
<proteinExistence type="inferred from homology"/>
<evidence type="ECO:0000313" key="5">
    <source>
        <dbReference type="Proteomes" id="UP000199532"/>
    </source>
</evidence>
<dbReference type="FunFam" id="3.40.50.720:FF:000374">
    <property type="entry name" value="3-oxoacyl-(Acyl-carrier-protein) reductase"/>
    <property type="match status" value="1"/>
</dbReference>
<keyword evidence="2" id="KW-0521">NADP</keyword>
<protein>
    <submittedName>
        <fullName evidence="4">NAD(P)-dependent dehydrogenase, short-chain alcohol dehydrogenase family</fullName>
    </submittedName>
</protein>
<gene>
    <name evidence="4" type="ORF">SAMN04487995_1359</name>
</gene>
<dbReference type="InterPro" id="IPR036291">
    <property type="entry name" value="NAD(P)-bd_dom_sf"/>
</dbReference>
<dbReference type="Gene3D" id="3.40.50.720">
    <property type="entry name" value="NAD(P)-binding Rossmann-like Domain"/>
    <property type="match status" value="1"/>
</dbReference>
<dbReference type="EMBL" id="FNXY01000002">
    <property type="protein sequence ID" value="SEI56024.1"/>
    <property type="molecule type" value="Genomic_DNA"/>
</dbReference>
<dbReference type="Proteomes" id="UP000199532">
    <property type="component" value="Unassembled WGS sequence"/>
</dbReference>
<evidence type="ECO:0000256" key="2">
    <source>
        <dbReference type="ARBA" id="ARBA00022857"/>
    </source>
</evidence>